<sequence>MIMTEQKNPSEQTRARLGTTQMAWLLIAGLLSAIALLYAVIAPLLTKNPAGIPLGILCGLSAFGIVLIVRRSRHP</sequence>
<evidence type="ECO:0000313" key="2">
    <source>
        <dbReference type="EMBL" id="RLQ86359.1"/>
    </source>
</evidence>
<evidence type="ECO:0000256" key="1">
    <source>
        <dbReference type="SAM" id="Phobius"/>
    </source>
</evidence>
<evidence type="ECO:0000313" key="3">
    <source>
        <dbReference type="Proteomes" id="UP000282460"/>
    </source>
</evidence>
<keyword evidence="3" id="KW-1185">Reference proteome</keyword>
<keyword evidence="1" id="KW-0812">Transmembrane</keyword>
<organism evidence="2 3">
    <name type="scientific">Mycetocola zhadangensis</name>
    <dbReference type="NCBI Taxonomy" id="1164595"/>
    <lineage>
        <taxon>Bacteria</taxon>
        <taxon>Bacillati</taxon>
        <taxon>Actinomycetota</taxon>
        <taxon>Actinomycetes</taxon>
        <taxon>Micrococcales</taxon>
        <taxon>Microbacteriaceae</taxon>
        <taxon>Mycetocola</taxon>
    </lineage>
</organism>
<protein>
    <recommendedName>
        <fullName evidence="4">DUF2530 domain-containing protein</fullName>
    </recommendedName>
</protein>
<keyword evidence="1" id="KW-0472">Membrane</keyword>
<gene>
    <name evidence="2" type="ORF">D9V28_05950</name>
</gene>
<name>A0A3L7J7B2_9MICO</name>
<feature type="transmembrane region" description="Helical" evidence="1">
    <location>
        <begin position="50"/>
        <end position="69"/>
    </location>
</feature>
<reference evidence="2 3" key="1">
    <citation type="submission" date="2018-10" db="EMBL/GenBank/DDBJ databases">
        <authorList>
            <person name="Li J."/>
        </authorList>
    </citation>
    <scope>NUCLEOTIDE SEQUENCE [LARGE SCALE GENOMIC DNA]</scope>
    <source>
        <strain evidence="2 3">ZD1-4</strain>
    </source>
</reference>
<keyword evidence="1" id="KW-1133">Transmembrane helix</keyword>
<proteinExistence type="predicted"/>
<feature type="transmembrane region" description="Helical" evidence="1">
    <location>
        <begin position="21"/>
        <end position="44"/>
    </location>
</feature>
<comment type="caution">
    <text evidence="2">The sequence shown here is derived from an EMBL/GenBank/DDBJ whole genome shotgun (WGS) entry which is preliminary data.</text>
</comment>
<evidence type="ECO:0008006" key="4">
    <source>
        <dbReference type="Google" id="ProtNLM"/>
    </source>
</evidence>
<accession>A0A3L7J7B2</accession>
<dbReference type="AlphaFoldDB" id="A0A3L7J7B2"/>
<dbReference type="EMBL" id="RCWJ01000001">
    <property type="protein sequence ID" value="RLQ86359.1"/>
    <property type="molecule type" value="Genomic_DNA"/>
</dbReference>
<dbReference type="Proteomes" id="UP000282460">
    <property type="component" value="Unassembled WGS sequence"/>
</dbReference>